<name>A0AAV2I470_LYMST</name>
<dbReference type="EMBL" id="CAXITT010000364">
    <property type="protein sequence ID" value="CAL1539966.1"/>
    <property type="molecule type" value="Genomic_DNA"/>
</dbReference>
<evidence type="ECO:0000256" key="1">
    <source>
        <dbReference type="ARBA" id="ARBA00004370"/>
    </source>
</evidence>
<dbReference type="Gene3D" id="3.40.50.2300">
    <property type="match status" value="1"/>
</dbReference>
<dbReference type="PANTHER" id="PTHR44755">
    <property type="entry name" value="NATRIURETIC PEPTIDE RECEPTOR 3-RELATED"/>
    <property type="match status" value="1"/>
</dbReference>
<keyword evidence="3" id="KW-1133">Transmembrane helix</keyword>
<dbReference type="GO" id="GO:0016020">
    <property type="term" value="C:membrane"/>
    <property type="evidence" value="ECO:0007669"/>
    <property type="project" value="UniProtKB-SubCell"/>
</dbReference>
<evidence type="ECO:0000256" key="4">
    <source>
        <dbReference type="ARBA" id="ARBA00023136"/>
    </source>
</evidence>
<dbReference type="SUPFAM" id="SSF53822">
    <property type="entry name" value="Periplasmic binding protein-like I"/>
    <property type="match status" value="1"/>
</dbReference>
<keyword evidence="7" id="KW-1185">Reference proteome</keyword>
<dbReference type="AlphaFoldDB" id="A0AAV2I470"/>
<organism evidence="6 7">
    <name type="scientific">Lymnaea stagnalis</name>
    <name type="common">Great pond snail</name>
    <name type="synonym">Helix stagnalis</name>
    <dbReference type="NCBI Taxonomy" id="6523"/>
    <lineage>
        <taxon>Eukaryota</taxon>
        <taxon>Metazoa</taxon>
        <taxon>Spiralia</taxon>
        <taxon>Lophotrochozoa</taxon>
        <taxon>Mollusca</taxon>
        <taxon>Gastropoda</taxon>
        <taxon>Heterobranchia</taxon>
        <taxon>Euthyneura</taxon>
        <taxon>Panpulmonata</taxon>
        <taxon>Hygrophila</taxon>
        <taxon>Lymnaeoidea</taxon>
        <taxon>Lymnaeidae</taxon>
        <taxon>Lymnaea</taxon>
    </lineage>
</organism>
<dbReference type="GO" id="GO:0007165">
    <property type="term" value="P:signal transduction"/>
    <property type="evidence" value="ECO:0007669"/>
    <property type="project" value="TreeGrafter"/>
</dbReference>
<reference evidence="6 7" key="1">
    <citation type="submission" date="2024-04" db="EMBL/GenBank/DDBJ databases">
        <authorList>
            <consortium name="Genoscope - CEA"/>
            <person name="William W."/>
        </authorList>
    </citation>
    <scope>NUCLEOTIDE SEQUENCE [LARGE SCALE GENOMIC DNA]</scope>
</reference>
<keyword evidence="4" id="KW-0472">Membrane</keyword>
<proteinExistence type="predicted"/>
<dbReference type="InterPro" id="IPR052612">
    <property type="entry name" value="ANP_Clearance_Receptor"/>
</dbReference>
<evidence type="ECO:0000313" key="6">
    <source>
        <dbReference type="EMBL" id="CAL1539966.1"/>
    </source>
</evidence>
<dbReference type="Pfam" id="PF01094">
    <property type="entry name" value="ANF_receptor"/>
    <property type="match status" value="1"/>
</dbReference>
<comment type="subcellular location">
    <subcellularLocation>
        <location evidence="1">Membrane</location>
    </subcellularLocation>
</comment>
<evidence type="ECO:0000259" key="5">
    <source>
        <dbReference type="Pfam" id="PF01094"/>
    </source>
</evidence>
<evidence type="ECO:0000256" key="2">
    <source>
        <dbReference type="ARBA" id="ARBA00022692"/>
    </source>
</evidence>
<comment type="caution">
    <text evidence="6">The sequence shown here is derived from an EMBL/GenBank/DDBJ whole genome shotgun (WGS) entry which is preliminary data.</text>
</comment>
<dbReference type="GO" id="GO:0038023">
    <property type="term" value="F:signaling receptor activity"/>
    <property type="evidence" value="ECO:0007669"/>
    <property type="project" value="TreeGrafter"/>
</dbReference>
<dbReference type="InterPro" id="IPR028082">
    <property type="entry name" value="Peripla_BP_I"/>
</dbReference>
<evidence type="ECO:0000256" key="3">
    <source>
        <dbReference type="ARBA" id="ARBA00022989"/>
    </source>
</evidence>
<keyword evidence="2" id="KW-0812">Transmembrane</keyword>
<sequence>VKIGVILPGRASILFSLNKSRSSIELAAEKIIGPDGSLPGYKVQIVFRDSRCSETFGPLNGIDLYVRKLAYVFIGPSCDFATAPLARFTYYWGKGIPIMTAGSLVGAFADKQEYRLLTRIQVEHKLFN</sequence>
<gene>
    <name evidence="6" type="ORF">GSLYS_00013699001</name>
</gene>
<protein>
    <recommendedName>
        <fullName evidence="5">Receptor ligand binding region domain-containing protein</fullName>
    </recommendedName>
</protein>
<dbReference type="PANTHER" id="PTHR44755:SF11">
    <property type="entry name" value="ATRIAL NATRIURETIC PEPTIDE RECEPTOR 3 ISOFORM X1"/>
    <property type="match status" value="1"/>
</dbReference>
<dbReference type="Proteomes" id="UP001497497">
    <property type="component" value="Unassembled WGS sequence"/>
</dbReference>
<accession>A0AAV2I470</accession>
<dbReference type="GO" id="GO:0017046">
    <property type="term" value="F:peptide hormone binding"/>
    <property type="evidence" value="ECO:0007669"/>
    <property type="project" value="TreeGrafter"/>
</dbReference>
<dbReference type="InterPro" id="IPR001828">
    <property type="entry name" value="ANF_lig-bd_rcpt"/>
</dbReference>
<feature type="domain" description="Receptor ligand binding region" evidence="5">
    <location>
        <begin position="22"/>
        <end position="121"/>
    </location>
</feature>
<evidence type="ECO:0000313" key="7">
    <source>
        <dbReference type="Proteomes" id="UP001497497"/>
    </source>
</evidence>
<feature type="non-terminal residue" evidence="6">
    <location>
        <position position="1"/>
    </location>
</feature>